<dbReference type="GO" id="GO:0016020">
    <property type="term" value="C:membrane"/>
    <property type="evidence" value="ECO:0007669"/>
    <property type="project" value="UniProtKB-SubCell"/>
</dbReference>
<dbReference type="Proteomes" id="UP000762676">
    <property type="component" value="Unassembled WGS sequence"/>
</dbReference>
<gene>
    <name evidence="10" type="ORF">ElyMa_003687800</name>
</gene>
<comment type="similarity">
    <text evidence="2">Belongs to the SLC35F solute transporter family.</text>
</comment>
<evidence type="ECO:0000256" key="2">
    <source>
        <dbReference type="ARBA" id="ARBA00007863"/>
    </source>
</evidence>
<organism evidence="10 11">
    <name type="scientific">Elysia marginata</name>
    <dbReference type="NCBI Taxonomy" id="1093978"/>
    <lineage>
        <taxon>Eukaryota</taxon>
        <taxon>Metazoa</taxon>
        <taxon>Spiralia</taxon>
        <taxon>Lophotrochozoa</taxon>
        <taxon>Mollusca</taxon>
        <taxon>Gastropoda</taxon>
        <taxon>Heterobranchia</taxon>
        <taxon>Euthyneura</taxon>
        <taxon>Panpulmonata</taxon>
        <taxon>Sacoglossa</taxon>
        <taxon>Placobranchoidea</taxon>
        <taxon>Plakobranchidae</taxon>
        <taxon>Elysia</taxon>
    </lineage>
</organism>
<evidence type="ECO:0000256" key="4">
    <source>
        <dbReference type="ARBA" id="ARBA00022692"/>
    </source>
</evidence>
<feature type="transmembrane region" description="Helical" evidence="9">
    <location>
        <begin position="240"/>
        <end position="259"/>
    </location>
</feature>
<reference evidence="10 11" key="1">
    <citation type="journal article" date="2021" name="Elife">
        <title>Chloroplast acquisition without the gene transfer in kleptoplastic sea slugs, Plakobranchus ocellatus.</title>
        <authorList>
            <person name="Maeda T."/>
            <person name="Takahashi S."/>
            <person name="Yoshida T."/>
            <person name="Shimamura S."/>
            <person name="Takaki Y."/>
            <person name="Nagai Y."/>
            <person name="Toyoda A."/>
            <person name="Suzuki Y."/>
            <person name="Arimoto A."/>
            <person name="Ishii H."/>
            <person name="Satoh N."/>
            <person name="Nishiyama T."/>
            <person name="Hasebe M."/>
            <person name="Maruyama T."/>
            <person name="Minagawa J."/>
            <person name="Obokata J."/>
            <person name="Shigenobu S."/>
        </authorList>
    </citation>
    <scope>NUCLEOTIDE SEQUENCE [LARGE SCALE GENOMIC DNA]</scope>
</reference>
<feature type="transmembrane region" description="Helical" evidence="9">
    <location>
        <begin position="174"/>
        <end position="196"/>
    </location>
</feature>
<feature type="transmembrane region" description="Helical" evidence="9">
    <location>
        <begin position="328"/>
        <end position="346"/>
    </location>
</feature>
<dbReference type="InterPro" id="IPR009262">
    <property type="entry name" value="SLC35_F1/F2/F6"/>
</dbReference>
<dbReference type="Pfam" id="PF06027">
    <property type="entry name" value="SLC35F"/>
    <property type="match status" value="1"/>
</dbReference>
<comment type="caution">
    <text evidence="10">The sequence shown here is derived from an EMBL/GenBank/DDBJ whole genome shotgun (WGS) entry which is preliminary data.</text>
</comment>
<sequence length="368" mass="40184">MSTYESLGPTSDESDAGSDDYILYGQIRKNATESRVKLLAGVRLLCSRSIVRPLLLGQFLSILLCGTGIFSGLLQKENVNLPTAQSFLMYALLCLTYTTRLAYQQGDRNLFRIIFSLDGLKYALIGLIDVEANFLVVQAYAYTSVTSVQILDCFSIAVVLLLSRLFLKTHYKLVHYIGVVISLVGLSGLITADIITGKNGDGEGSNPALGDVLVIFGAMLYGVSNVAQEFVVKNYDTSEFLGMLGVFSTLVSGLQTIVIEGEDLSKVDFNYRVVLLWLGFTLFLYLIYTCMAYVIQKTSATVTNLSVLSADFYALVLGIFIFNYSFHVLYLIAFAVVVLGVAVYTCRPTEAPSSSSPVNSGSLSIPER</sequence>
<dbReference type="GO" id="GO:0022857">
    <property type="term" value="F:transmembrane transporter activity"/>
    <property type="evidence" value="ECO:0007669"/>
    <property type="project" value="InterPro"/>
</dbReference>
<keyword evidence="5 9" id="KW-1133">Transmembrane helix</keyword>
<evidence type="ECO:0000313" key="11">
    <source>
        <dbReference type="Proteomes" id="UP000762676"/>
    </source>
</evidence>
<evidence type="ECO:0000256" key="9">
    <source>
        <dbReference type="SAM" id="Phobius"/>
    </source>
</evidence>
<dbReference type="EMBL" id="BMAT01007550">
    <property type="protein sequence ID" value="GFR66653.1"/>
    <property type="molecule type" value="Genomic_DNA"/>
</dbReference>
<keyword evidence="11" id="KW-1185">Reference proteome</keyword>
<evidence type="ECO:0000256" key="1">
    <source>
        <dbReference type="ARBA" id="ARBA00004141"/>
    </source>
</evidence>
<evidence type="ECO:0000256" key="7">
    <source>
        <dbReference type="ARBA" id="ARBA00037727"/>
    </source>
</evidence>
<dbReference type="PANTHER" id="PTHR14233">
    <property type="entry name" value="DUF914-RELATED"/>
    <property type="match status" value="1"/>
</dbReference>
<evidence type="ECO:0000256" key="6">
    <source>
        <dbReference type="ARBA" id="ARBA00023136"/>
    </source>
</evidence>
<feature type="transmembrane region" description="Helical" evidence="9">
    <location>
        <begin position="271"/>
        <end position="295"/>
    </location>
</feature>
<feature type="transmembrane region" description="Helical" evidence="9">
    <location>
        <begin position="53"/>
        <end position="74"/>
    </location>
</feature>
<dbReference type="InterPro" id="IPR052221">
    <property type="entry name" value="SLC35F_Transporter"/>
</dbReference>
<keyword evidence="3" id="KW-0813">Transport</keyword>
<feature type="transmembrane region" description="Helical" evidence="9">
    <location>
        <begin position="86"/>
        <end position="103"/>
    </location>
</feature>
<evidence type="ECO:0000256" key="8">
    <source>
        <dbReference type="SAM" id="MobiDB-lite"/>
    </source>
</evidence>
<comment type="function">
    <text evidence="7">Putative solute transporter.</text>
</comment>
<feature type="compositionally biased region" description="Low complexity" evidence="8">
    <location>
        <begin position="352"/>
        <end position="368"/>
    </location>
</feature>
<dbReference type="PANTHER" id="PTHR14233:SF4">
    <property type="entry name" value="SOLUTE CARRIER FAMILY 35 MEMBER F2"/>
    <property type="match status" value="1"/>
</dbReference>
<dbReference type="AlphaFoldDB" id="A0AAV4EZW4"/>
<proteinExistence type="inferred from homology"/>
<dbReference type="SUPFAM" id="SSF103481">
    <property type="entry name" value="Multidrug resistance efflux transporter EmrE"/>
    <property type="match status" value="1"/>
</dbReference>
<keyword evidence="6 9" id="KW-0472">Membrane</keyword>
<dbReference type="InterPro" id="IPR037185">
    <property type="entry name" value="EmrE-like"/>
</dbReference>
<comment type="subcellular location">
    <subcellularLocation>
        <location evidence="1">Membrane</location>
        <topology evidence="1">Multi-pass membrane protein</topology>
    </subcellularLocation>
</comment>
<feature type="transmembrane region" description="Helical" evidence="9">
    <location>
        <begin position="140"/>
        <end position="162"/>
    </location>
</feature>
<feature type="transmembrane region" description="Helical" evidence="9">
    <location>
        <begin position="208"/>
        <end position="228"/>
    </location>
</feature>
<keyword evidence="4 9" id="KW-0812">Transmembrane</keyword>
<protein>
    <submittedName>
        <fullName evidence="10">Solute carrier family 35 member F2</fullName>
    </submittedName>
</protein>
<feature type="transmembrane region" description="Helical" evidence="9">
    <location>
        <begin position="302"/>
        <end position="322"/>
    </location>
</feature>
<feature type="transmembrane region" description="Helical" evidence="9">
    <location>
        <begin position="110"/>
        <end position="128"/>
    </location>
</feature>
<name>A0AAV4EZW4_9GAST</name>
<feature type="region of interest" description="Disordered" evidence="8">
    <location>
        <begin position="349"/>
        <end position="368"/>
    </location>
</feature>
<accession>A0AAV4EZW4</accession>
<evidence type="ECO:0000256" key="5">
    <source>
        <dbReference type="ARBA" id="ARBA00022989"/>
    </source>
</evidence>
<evidence type="ECO:0000313" key="10">
    <source>
        <dbReference type="EMBL" id="GFR66653.1"/>
    </source>
</evidence>
<evidence type="ECO:0000256" key="3">
    <source>
        <dbReference type="ARBA" id="ARBA00022448"/>
    </source>
</evidence>